<dbReference type="Pfam" id="PF13976">
    <property type="entry name" value="gag_pre-integrs"/>
    <property type="match status" value="1"/>
</dbReference>
<dbReference type="InterPro" id="IPR025724">
    <property type="entry name" value="GAG-pre-integrase_dom"/>
</dbReference>
<dbReference type="InParanoid" id="A0A5E4GLR5"/>
<evidence type="ECO:0000259" key="1">
    <source>
        <dbReference type="Pfam" id="PF13976"/>
    </source>
</evidence>
<dbReference type="Proteomes" id="UP000327085">
    <property type="component" value="Unassembled WGS sequence"/>
</dbReference>
<feature type="non-terminal residue" evidence="2">
    <location>
        <position position="115"/>
    </location>
</feature>
<dbReference type="OMA" id="CSTIANK"/>
<dbReference type="EMBL" id="CABIKO010001084">
    <property type="protein sequence ID" value="VVA40817.1"/>
    <property type="molecule type" value="Genomic_DNA"/>
</dbReference>
<organism evidence="2 3">
    <name type="scientific">Prunus dulcis</name>
    <name type="common">Almond</name>
    <name type="synonym">Amygdalus dulcis</name>
    <dbReference type="NCBI Taxonomy" id="3755"/>
    <lineage>
        <taxon>Eukaryota</taxon>
        <taxon>Viridiplantae</taxon>
        <taxon>Streptophyta</taxon>
        <taxon>Embryophyta</taxon>
        <taxon>Tracheophyta</taxon>
        <taxon>Spermatophyta</taxon>
        <taxon>Magnoliopsida</taxon>
        <taxon>eudicotyledons</taxon>
        <taxon>Gunneridae</taxon>
        <taxon>Pentapetalae</taxon>
        <taxon>rosids</taxon>
        <taxon>fabids</taxon>
        <taxon>Rosales</taxon>
        <taxon>Rosaceae</taxon>
        <taxon>Amygdaloideae</taxon>
        <taxon>Amygdaleae</taxon>
        <taxon>Prunus</taxon>
    </lineage>
</organism>
<protein>
    <submittedName>
        <fullName evidence="2">PREDICTED: Retrovirus-related Pol poly from transposon</fullName>
    </submittedName>
</protein>
<reference evidence="3" key="1">
    <citation type="journal article" date="2020" name="Plant J.">
        <title>Transposons played a major role in the diversification between the closely related almond and peach genomes: results from the almond genome sequence.</title>
        <authorList>
            <person name="Alioto T."/>
            <person name="Alexiou K.G."/>
            <person name="Bardil A."/>
            <person name="Barteri F."/>
            <person name="Castanera R."/>
            <person name="Cruz F."/>
            <person name="Dhingra A."/>
            <person name="Duval H."/>
            <person name="Fernandez I Marti A."/>
            <person name="Frias L."/>
            <person name="Galan B."/>
            <person name="Garcia J.L."/>
            <person name="Howad W."/>
            <person name="Gomez-Garrido J."/>
            <person name="Gut M."/>
            <person name="Julca I."/>
            <person name="Morata J."/>
            <person name="Puigdomenech P."/>
            <person name="Ribeca P."/>
            <person name="Rubio Cabetas M.J."/>
            <person name="Vlasova A."/>
            <person name="Wirthensohn M."/>
            <person name="Garcia-Mas J."/>
            <person name="Gabaldon T."/>
            <person name="Casacuberta J.M."/>
            <person name="Arus P."/>
        </authorList>
    </citation>
    <scope>NUCLEOTIDE SEQUENCE [LARGE SCALE GENOMIC DNA]</scope>
    <source>
        <strain evidence="3">cv. Texas</strain>
    </source>
</reference>
<evidence type="ECO:0000313" key="3">
    <source>
        <dbReference type="Proteomes" id="UP000327085"/>
    </source>
</evidence>
<feature type="domain" description="GAG-pre-integrase" evidence="1">
    <location>
        <begin position="42"/>
        <end position="110"/>
    </location>
</feature>
<dbReference type="AlphaFoldDB" id="A0A5E4GLR5"/>
<evidence type="ECO:0000313" key="2">
    <source>
        <dbReference type="EMBL" id="VVA40817.1"/>
    </source>
</evidence>
<feature type="non-terminal residue" evidence="2">
    <location>
        <position position="1"/>
    </location>
</feature>
<dbReference type="Gramene" id="VVA40817">
    <property type="protein sequence ID" value="VVA40817"/>
    <property type="gene ID" value="Prudul26B018549"/>
</dbReference>
<gene>
    <name evidence="2" type="ORF">ALMOND_2B018549</name>
</gene>
<sequence>NLLSVLRFVYDNHCILMFTPFECIVKDLASGHLLYRGPTDGRLYPIIFSNFPQSPLAALLCTKASSSLWHKRMGHPFSITVQHIISHYRLPLSGSSAHPSICQECQLGKSSKLPF</sequence>
<name>A0A5E4GLR5_PRUDU</name>
<proteinExistence type="predicted"/>
<accession>A0A5E4GLR5</accession>